<dbReference type="Proteomes" id="UP000824089">
    <property type="component" value="Unassembled WGS sequence"/>
</dbReference>
<gene>
    <name evidence="2" type="ORF">IAD50_03780</name>
</gene>
<dbReference type="InterPro" id="IPR011050">
    <property type="entry name" value="Pectin_lyase_fold/virulence"/>
</dbReference>
<proteinExistence type="predicted"/>
<protein>
    <submittedName>
        <fullName evidence="2">Uncharacterized protein</fullName>
    </submittedName>
</protein>
<sequence>MTRSSIQKIIFSLAVLAFPVCAALGIFFLTLQPTTAQADTPHTDHAGWTELTASLVNSTDGKAAGELAAGSYYLNSDVTLSGNDITIPSDATVTLCLNGHMLRGTGTQSVVTVWPGATFHLCDCNSSNGSHDYYLSSDDPATTSNEGGKYLFDDGTDAWDTAYAAAGEESRGAVTGGVITGGIGTNSNDYYYPSWNGSYVGGGVYVMRDGATFNMTGGTIAGNSAQNGSGVFVYFGSTMTMTGGAISGNHYISPENHNYNAGGGIFVQGGTVKLSGGVISENVNQIGGGIHVSTPAGGYEKYPPALELSGTIEIKDNIANSWGGGIGVYCGTITMTGGSITGNTVRSISGDGGGIDLIGSYINLKISGGTISGNSAGTYGDGNAIHVDGSAVVQLSGNPTIDGDDGDNNVSDNAD</sequence>
<feature type="signal peptide" evidence="1">
    <location>
        <begin position="1"/>
        <end position="38"/>
    </location>
</feature>
<organism evidence="2 3">
    <name type="scientific">Candidatus Egerieisoma faecipullorum</name>
    <dbReference type="NCBI Taxonomy" id="2840963"/>
    <lineage>
        <taxon>Bacteria</taxon>
        <taxon>Bacillati</taxon>
        <taxon>Bacillota</taxon>
        <taxon>Clostridia</taxon>
        <taxon>Eubacteriales</taxon>
        <taxon>Clostridiaceae</taxon>
        <taxon>Clostridiaceae incertae sedis</taxon>
        <taxon>Candidatus Egerieisoma</taxon>
    </lineage>
</organism>
<feature type="non-terminal residue" evidence="2">
    <location>
        <position position="415"/>
    </location>
</feature>
<dbReference type="EMBL" id="DVMM01000074">
    <property type="protein sequence ID" value="HIU29400.1"/>
    <property type="molecule type" value="Genomic_DNA"/>
</dbReference>
<reference evidence="2" key="1">
    <citation type="submission" date="2020-10" db="EMBL/GenBank/DDBJ databases">
        <authorList>
            <person name="Gilroy R."/>
        </authorList>
    </citation>
    <scope>NUCLEOTIDE SEQUENCE</scope>
    <source>
        <strain evidence="2">CHK195-4489</strain>
    </source>
</reference>
<keyword evidence="1" id="KW-0732">Signal</keyword>
<evidence type="ECO:0000313" key="2">
    <source>
        <dbReference type="EMBL" id="HIU29400.1"/>
    </source>
</evidence>
<feature type="chain" id="PRO_5039402502" evidence="1">
    <location>
        <begin position="39"/>
        <end position="415"/>
    </location>
</feature>
<comment type="caution">
    <text evidence="2">The sequence shown here is derived from an EMBL/GenBank/DDBJ whole genome shotgun (WGS) entry which is preliminary data.</text>
</comment>
<dbReference type="SUPFAM" id="SSF51126">
    <property type="entry name" value="Pectin lyase-like"/>
    <property type="match status" value="1"/>
</dbReference>
<accession>A0A9D1I9F1</accession>
<name>A0A9D1I9F1_9CLOT</name>
<evidence type="ECO:0000256" key="1">
    <source>
        <dbReference type="SAM" id="SignalP"/>
    </source>
</evidence>
<dbReference type="AlphaFoldDB" id="A0A9D1I9F1"/>
<reference evidence="2" key="2">
    <citation type="journal article" date="2021" name="PeerJ">
        <title>Extensive microbial diversity within the chicken gut microbiome revealed by metagenomics and culture.</title>
        <authorList>
            <person name="Gilroy R."/>
            <person name="Ravi A."/>
            <person name="Getino M."/>
            <person name="Pursley I."/>
            <person name="Horton D.L."/>
            <person name="Alikhan N.F."/>
            <person name="Baker D."/>
            <person name="Gharbi K."/>
            <person name="Hall N."/>
            <person name="Watson M."/>
            <person name="Adriaenssens E.M."/>
            <person name="Foster-Nyarko E."/>
            <person name="Jarju S."/>
            <person name="Secka A."/>
            <person name="Antonio M."/>
            <person name="Oren A."/>
            <person name="Chaudhuri R.R."/>
            <person name="La Ragione R."/>
            <person name="Hildebrand F."/>
            <person name="Pallen M.J."/>
        </authorList>
    </citation>
    <scope>NUCLEOTIDE SEQUENCE</scope>
    <source>
        <strain evidence="2">CHK195-4489</strain>
    </source>
</reference>
<evidence type="ECO:0000313" key="3">
    <source>
        <dbReference type="Proteomes" id="UP000824089"/>
    </source>
</evidence>